<keyword evidence="4" id="KW-0732">Signal</keyword>
<dbReference type="RefSeq" id="WP_344901396.1">
    <property type="nucleotide sequence ID" value="NZ_BAAAYO010000001.1"/>
</dbReference>
<evidence type="ECO:0000256" key="5">
    <source>
        <dbReference type="SAM" id="MobiDB-lite"/>
    </source>
</evidence>
<accession>A0ABV5VZ20</accession>
<protein>
    <submittedName>
        <fullName evidence="7">ABC transporter substrate-binding protein</fullName>
    </submittedName>
</protein>
<dbReference type="PANTHER" id="PTHR30532">
    <property type="entry name" value="IRON III DICITRATE-BINDING PERIPLASMIC PROTEIN"/>
    <property type="match status" value="1"/>
</dbReference>
<comment type="similarity">
    <text evidence="2">Belongs to the bacterial solute-binding protein 8 family.</text>
</comment>
<dbReference type="Pfam" id="PF01497">
    <property type="entry name" value="Peripla_BP_2"/>
    <property type="match status" value="1"/>
</dbReference>
<name>A0ABV5VZ20_9BACL</name>
<dbReference type="Proteomes" id="UP001589619">
    <property type="component" value="Unassembled WGS sequence"/>
</dbReference>
<comment type="caution">
    <text evidence="7">The sequence shown here is derived from an EMBL/GenBank/DDBJ whole genome shotgun (WGS) entry which is preliminary data.</text>
</comment>
<feature type="region of interest" description="Disordered" evidence="5">
    <location>
        <begin position="28"/>
        <end position="51"/>
    </location>
</feature>
<keyword evidence="8" id="KW-1185">Reference proteome</keyword>
<evidence type="ECO:0000256" key="3">
    <source>
        <dbReference type="ARBA" id="ARBA00022448"/>
    </source>
</evidence>
<keyword evidence="3" id="KW-0813">Transport</keyword>
<feature type="compositionally biased region" description="Low complexity" evidence="5">
    <location>
        <begin position="33"/>
        <end position="49"/>
    </location>
</feature>
<evidence type="ECO:0000313" key="7">
    <source>
        <dbReference type="EMBL" id="MFB9753442.1"/>
    </source>
</evidence>
<evidence type="ECO:0000256" key="2">
    <source>
        <dbReference type="ARBA" id="ARBA00008814"/>
    </source>
</evidence>
<evidence type="ECO:0000256" key="1">
    <source>
        <dbReference type="ARBA" id="ARBA00004196"/>
    </source>
</evidence>
<dbReference type="EMBL" id="JBHMAG010000012">
    <property type="protein sequence ID" value="MFB9753442.1"/>
    <property type="molecule type" value="Genomic_DNA"/>
</dbReference>
<comment type="subcellular location">
    <subcellularLocation>
        <location evidence="1">Cell envelope</location>
    </subcellularLocation>
</comment>
<dbReference type="PROSITE" id="PS51257">
    <property type="entry name" value="PROKAR_LIPOPROTEIN"/>
    <property type="match status" value="1"/>
</dbReference>
<evidence type="ECO:0000256" key="4">
    <source>
        <dbReference type="ARBA" id="ARBA00022729"/>
    </source>
</evidence>
<evidence type="ECO:0000259" key="6">
    <source>
        <dbReference type="PROSITE" id="PS50983"/>
    </source>
</evidence>
<sequence>MNQAGKWYKTIGIVAAIGAVLTACGTSNGTSGGTPQQTAQTGKAATGAGIENKEAAAPKTRMFEDWKKRQVEIPADPKRIVFSGETYGDLLALGVNAVGTYLQPLKGTILESRVNQVADIGFPINLEKTLELKPDLIIIATSDEKTVDALNKIAPTVTFDTFATIEQRMTTLGQMLGKQQEAAKWLDAYKLKSDAMWKKLRDAGMKQDETASVFTYYPGNKLYVMAGAGLPQFLYQQNGFKPMDKTRELISQNKGFSLISQEVLQEYAGDRIFILTPATEEARKSTDDLMKTRIWNELPAVKNGHVYVIPIERSSSDATTREWMIDELPKLLAK</sequence>
<dbReference type="Gene3D" id="3.40.50.1980">
    <property type="entry name" value="Nitrogenase molybdenum iron protein domain"/>
    <property type="match status" value="2"/>
</dbReference>
<gene>
    <name evidence="7" type="ORF">ACFFNY_17895</name>
</gene>
<organism evidence="7 8">
    <name type="scientific">Paenibacillus hodogayensis</name>
    <dbReference type="NCBI Taxonomy" id="279208"/>
    <lineage>
        <taxon>Bacteria</taxon>
        <taxon>Bacillati</taxon>
        <taxon>Bacillota</taxon>
        <taxon>Bacilli</taxon>
        <taxon>Bacillales</taxon>
        <taxon>Paenibacillaceae</taxon>
        <taxon>Paenibacillus</taxon>
    </lineage>
</organism>
<dbReference type="SUPFAM" id="SSF53807">
    <property type="entry name" value="Helical backbone' metal receptor"/>
    <property type="match status" value="1"/>
</dbReference>
<reference evidence="7 8" key="1">
    <citation type="submission" date="2024-09" db="EMBL/GenBank/DDBJ databases">
        <authorList>
            <person name="Sun Q."/>
            <person name="Mori K."/>
        </authorList>
    </citation>
    <scope>NUCLEOTIDE SEQUENCE [LARGE SCALE GENOMIC DNA]</scope>
    <source>
        <strain evidence="7 8">JCM 12520</strain>
    </source>
</reference>
<evidence type="ECO:0000313" key="8">
    <source>
        <dbReference type="Proteomes" id="UP001589619"/>
    </source>
</evidence>
<proteinExistence type="inferred from homology"/>
<dbReference type="PANTHER" id="PTHR30532:SF26">
    <property type="entry name" value="IRON(3+)-HYDROXAMATE-BINDING PROTEIN FHUD"/>
    <property type="match status" value="1"/>
</dbReference>
<dbReference type="InterPro" id="IPR051313">
    <property type="entry name" value="Bact_iron-sidero_bind"/>
</dbReference>
<feature type="domain" description="Fe/B12 periplasmic-binding" evidence="6">
    <location>
        <begin position="78"/>
        <end position="334"/>
    </location>
</feature>
<dbReference type="InterPro" id="IPR002491">
    <property type="entry name" value="ABC_transptr_periplasmic_BD"/>
</dbReference>
<dbReference type="PROSITE" id="PS50983">
    <property type="entry name" value="FE_B12_PBP"/>
    <property type="match status" value="1"/>
</dbReference>